<dbReference type="InterPro" id="IPR035234">
    <property type="entry name" value="IgGFc-bd_N"/>
</dbReference>
<feature type="domain" description="IgGFc-binding protein N-terminal" evidence="2">
    <location>
        <begin position="303"/>
        <end position="612"/>
    </location>
</feature>
<sequence>MSSLLRPSHPRVLSLLWVLGLSSHGCGGARPDDGAEGDGTAASSTQGSTSTGATVPTGGGTFDPGTTDPGTTDPTTTAPVTATASSSGSDSDTGSSTGDPPCAQGTIVCDGEVAKVCDGAGGFESEETCPSDCAPDLGCVACVPGEGVCDGNVASKCDAEGSGWVDSFCDDVQGLTCDAGECVGACAPASLGASHLGCEFYSVVTPSAVQTAFTFAVAVSNLSAEDADVTITRGADPVVDILVPANSSEVIPLPWVLELKGISASQIVADGAYRIRSTRPVAVHQYTPLEYKKQGLQSAFNEASLLMPSNAYGTDTVAIARNTLNANPGVYVVVAREDGTTINVTPSATGGIIKAGGGIAADGTGMAVLDAGDVLQVMSGVGGGEPDMPDKADITGTRVASDKPVMVLGAHNCTYVPFDACCCDPLVELNLPTANLARDYLVTTPLVKAANQTPVVKARMVRIVATADATTLTYDPPQDGAPAALAKAGDFAELQTDENFKVSANFKIAVSEYLLSQEAGGGGAGDPAMTIAVPIEQYRSSYAFHAPTNYESNFVNIIAPTGAEVVLDGQPVADFQAIGATGFSVARVLLANDGDGDHTLTGDAPFGVQVYGYGQYVSYAYPGGLDLDVIPP</sequence>
<name>A0A1I2IS74_9BACT</name>
<dbReference type="EMBL" id="FOMX01000077">
    <property type="protein sequence ID" value="SFF44498.1"/>
    <property type="molecule type" value="Genomic_DNA"/>
</dbReference>
<dbReference type="STRING" id="54.SAMN02745121_08898"/>
<accession>A0A1I2IS74</accession>
<dbReference type="Proteomes" id="UP000199400">
    <property type="component" value="Unassembled WGS sequence"/>
</dbReference>
<feature type="compositionally biased region" description="Low complexity" evidence="1">
    <location>
        <begin position="39"/>
        <end position="56"/>
    </location>
</feature>
<organism evidence="3 4">
    <name type="scientific">Nannocystis exedens</name>
    <dbReference type="NCBI Taxonomy" id="54"/>
    <lineage>
        <taxon>Bacteria</taxon>
        <taxon>Pseudomonadati</taxon>
        <taxon>Myxococcota</taxon>
        <taxon>Polyangia</taxon>
        <taxon>Nannocystales</taxon>
        <taxon>Nannocystaceae</taxon>
        <taxon>Nannocystis</taxon>
    </lineage>
</organism>
<feature type="region of interest" description="Disordered" evidence="1">
    <location>
        <begin position="28"/>
        <end position="99"/>
    </location>
</feature>
<dbReference type="PANTHER" id="PTHR46534:SF1">
    <property type="entry name" value="IGGFC-BINDING PROTEIN N-TERMINAL DOMAIN-CONTAINING PROTEIN"/>
    <property type="match status" value="1"/>
</dbReference>
<dbReference type="PANTHER" id="PTHR46534">
    <property type="entry name" value="IGGFC_BINDING DOMAIN-CONTAINING PROTEIN"/>
    <property type="match status" value="1"/>
</dbReference>
<reference evidence="4" key="1">
    <citation type="submission" date="2016-10" db="EMBL/GenBank/DDBJ databases">
        <authorList>
            <person name="Varghese N."/>
            <person name="Submissions S."/>
        </authorList>
    </citation>
    <scope>NUCLEOTIDE SEQUENCE [LARGE SCALE GENOMIC DNA]</scope>
    <source>
        <strain evidence="4">ATCC 25963</strain>
    </source>
</reference>
<protein>
    <recommendedName>
        <fullName evidence="2">IgGFc-binding protein N-terminal domain-containing protein</fullName>
    </recommendedName>
</protein>
<dbReference type="Pfam" id="PF17517">
    <property type="entry name" value="IgGFc_binding"/>
    <property type="match status" value="1"/>
</dbReference>
<evidence type="ECO:0000313" key="4">
    <source>
        <dbReference type="Proteomes" id="UP000199400"/>
    </source>
</evidence>
<evidence type="ECO:0000313" key="3">
    <source>
        <dbReference type="EMBL" id="SFF44498.1"/>
    </source>
</evidence>
<dbReference type="RefSeq" id="WP_170135644.1">
    <property type="nucleotide sequence ID" value="NZ_FOMX01000077.1"/>
</dbReference>
<gene>
    <name evidence="3" type="ORF">SAMN02745121_08898</name>
</gene>
<keyword evidence="4" id="KW-1185">Reference proteome</keyword>
<feature type="compositionally biased region" description="Low complexity" evidence="1">
    <location>
        <begin position="63"/>
        <end position="99"/>
    </location>
</feature>
<dbReference type="AlphaFoldDB" id="A0A1I2IS74"/>
<evidence type="ECO:0000259" key="2">
    <source>
        <dbReference type="Pfam" id="PF17517"/>
    </source>
</evidence>
<evidence type="ECO:0000256" key="1">
    <source>
        <dbReference type="SAM" id="MobiDB-lite"/>
    </source>
</evidence>
<proteinExistence type="predicted"/>